<dbReference type="Proteomes" id="UP000315400">
    <property type="component" value="Unassembled WGS sequence"/>
</dbReference>
<sequence length="80" mass="9269">MARMNVSLPEAMKRWVEQQVQSGRYSNKSEYVRELIQRDQERREKISRMQALVDEGLASGPGERSMAELRETGRQKISGD</sequence>
<dbReference type="PANTHER" id="PTHR36582">
    <property type="entry name" value="ANTITOXIN PARD"/>
    <property type="match status" value="1"/>
</dbReference>
<dbReference type="GO" id="GO:0006355">
    <property type="term" value="P:regulation of DNA-templated transcription"/>
    <property type="evidence" value="ECO:0007669"/>
    <property type="project" value="InterPro"/>
</dbReference>
<dbReference type="PANTHER" id="PTHR36582:SF2">
    <property type="entry name" value="ANTITOXIN PARD"/>
    <property type="match status" value="1"/>
</dbReference>
<dbReference type="AlphaFoldDB" id="A0A540VNU7"/>
<keyword evidence="3" id="KW-1277">Toxin-antitoxin system</keyword>
<name>A0A540VNU7_9GAMM</name>
<dbReference type="EMBL" id="VIFK01000210">
    <property type="protein sequence ID" value="TQE98396.1"/>
    <property type="molecule type" value="Genomic_DNA"/>
</dbReference>
<evidence type="ECO:0000313" key="7">
    <source>
        <dbReference type="Proteomes" id="UP000315400"/>
    </source>
</evidence>
<evidence type="ECO:0000256" key="4">
    <source>
        <dbReference type="ARBA" id="ARBA00037106"/>
    </source>
</evidence>
<dbReference type="CDD" id="cd22231">
    <property type="entry name" value="RHH_NikR_HicB-like"/>
    <property type="match status" value="1"/>
</dbReference>
<comment type="similarity">
    <text evidence="1">Belongs to the ParD antitoxin family.</text>
</comment>
<dbReference type="Pfam" id="PF03693">
    <property type="entry name" value="ParD_antitoxin"/>
    <property type="match status" value="1"/>
</dbReference>
<evidence type="ECO:0000256" key="5">
    <source>
        <dbReference type="SAM" id="MobiDB-lite"/>
    </source>
</evidence>
<evidence type="ECO:0000256" key="3">
    <source>
        <dbReference type="ARBA" id="ARBA00022649"/>
    </source>
</evidence>
<dbReference type="NCBIfam" id="TIGR02606">
    <property type="entry name" value="antidote_CC2985"/>
    <property type="match status" value="1"/>
</dbReference>
<evidence type="ECO:0000313" key="6">
    <source>
        <dbReference type="EMBL" id="TQE98396.1"/>
    </source>
</evidence>
<feature type="region of interest" description="Disordered" evidence="5">
    <location>
        <begin position="54"/>
        <end position="80"/>
    </location>
</feature>
<feature type="compositionally biased region" description="Basic and acidic residues" evidence="5">
    <location>
        <begin position="65"/>
        <end position="80"/>
    </location>
</feature>
<comment type="caution">
    <text evidence="6">The sequence shown here is derived from an EMBL/GenBank/DDBJ whole genome shotgun (WGS) entry which is preliminary data.</text>
</comment>
<evidence type="ECO:0000256" key="1">
    <source>
        <dbReference type="ARBA" id="ARBA00008580"/>
    </source>
</evidence>
<organism evidence="6 7">
    <name type="scientific">Spiribacter salinus</name>
    <dbReference type="NCBI Taxonomy" id="1335746"/>
    <lineage>
        <taxon>Bacteria</taxon>
        <taxon>Pseudomonadati</taxon>
        <taxon>Pseudomonadota</taxon>
        <taxon>Gammaproteobacteria</taxon>
        <taxon>Chromatiales</taxon>
        <taxon>Ectothiorhodospiraceae</taxon>
        <taxon>Spiribacter</taxon>
    </lineage>
</organism>
<reference evidence="6 7" key="1">
    <citation type="submission" date="2019-06" db="EMBL/GenBank/DDBJ databases">
        <title>Metagenome assembled Genome of Spiribacter salinus SL48-SHIP from the microbial mat of Salt Lake 48 (Novosibirsk region, Russia).</title>
        <authorList>
            <person name="Shipova A."/>
            <person name="Rozanov A.S."/>
            <person name="Bryanskaya A.V."/>
            <person name="Peltek S.E."/>
        </authorList>
    </citation>
    <scope>NUCLEOTIDE SEQUENCE [LARGE SCALE GENOMIC DNA]</scope>
    <source>
        <strain evidence="6">SL48-SHIP-2</strain>
    </source>
</reference>
<accession>A0A540VNU7</accession>
<evidence type="ECO:0000256" key="2">
    <source>
        <dbReference type="ARBA" id="ARBA00017940"/>
    </source>
</evidence>
<dbReference type="InterPro" id="IPR022789">
    <property type="entry name" value="ParD"/>
</dbReference>
<proteinExistence type="inferred from homology"/>
<dbReference type="InterPro" id="IPR038296">
    <property type="entry name" value="ParD_sf"/>
</dbReference>
<gene>
    <name evidence="6" type="ORF">FKY71_14070</name>
</gene>
<protein>
    <recommendedName>
        <fullName evidence="2">Antitoxin ParD</fullName>
    </recommendedName>
</protein>
<dbReference type="SUPFAM" id="SSF47598">
    <property type="entry name" value="Ribbon-helix-helix"/>
    <property type="match status" value="1"/>
</dbReference>
<dbReference type="InterPro" id="IPR010985">
    <property type="entry name" value="Ribbon_hlx_hlx"/>
</dbReference>
<comment type="function">
    <text evidence="4">Antitoxin component of a type II toxin-antitoxin (TA) system. Neutralizes the effect of toxin ParE.</text>
</comment>
<dbReference type="Gene3D" id="6.10.10.120">
    <property type="entry name" value="Antitoxin ParD1-like"/>
    <property type="match status" value="1"/>
</dbReference>